<feature type="signal peptide" evidence="3">
    <location>
        <begin position="1"/>
        <end position="16"/>
    </location>
</feature>
<keyword evidence="1" id="KW-1015">Disulfide bond</keyword>
<dbReference type="Pfam" id="PF00094">
    <property type="entry name" value="VWD"/>
    <property type="match status" value="1"/>
</dbReference>
<evidence type="ECO:0000259" key="5">
    <source>
        <dbReference type="PROSITE" id="PS51233"/>
    </source>
</evidence>
<dbReference type="SMART" id="SM00216">
    <property type="entry name" value="VWD"/>
    <property type="match status" value="1"/>
</dbReference>
<dbReference type="SMART" id="SM00321">
    <property type="entry name" value="WSC"/>
    <property type="match status" value="1"/>
</dbReference>
<dbReference type="InterPro" id="IPR001846">
    <property type="entry name" value="VWF_type-D"/>
</dbReference>
<dbReference type="Pfam" id="PF01822">
    <property type="entry name" value="WSC"/>
    <property type="match status" value="1"/>
</dbReference>
<evidence type="ECO:0000256" key="3">
    <source>
        <dbReference type="SAM" id="SignalP"/>
    </source>
</evidence>
<keyword evidence="3" id="KW-0732">Signal</keyword>
<dbReference type="PROSITE" id="PS51212">
    <property type="entry name" value="WSC"/>
    <property type="match status" value="1"/>
</dbReference>
<name>A0ABM0M9C3_SACKO</name>
<dbReference type="PANTHER" id="PTHR11339">
    <property type="entry name" value="EXTRACELLULAR MATRIX GLYCOPROTEIN RELATED"/>
    <property type="match status" value="1"/>
</dbReference>
<keyword evidence="6" id="KW-1185">Reference proteome</keyword>
<accession>A0ABM0M9C3</accession>
<evidence type="ECO:0000313" key="7">
    <source>
        <dbReference type="RefSeq" id="XP_006816614.1"/>
    </source>
</evidence>
<dbReference type="GeneID" id="102807835"/>
<sequence>MYRLMVILTLLASVIAMPNQGLAEKRNTEWSQTYMGCFKDGVERAMNAHHTTHELMSVEYCVDFCRTTVGSIYSGLQNGTHCFCGLQYNKYGEASDTDCNVPCAGDVNDICGGTLTNSVYKLAVRAVWRGDPHMITFDGHPYRFEGVCWYTMIKDCSNLHPEFEISAKFEPRDDSTIEVIKSRTTAINVTVGNEYVFIDGLNVTKGNSKKMLLKSPTISVKEDGYMVKLKFMLSGTEFMLEWTLKKRIFTAKLSGSSYRGKLCGLLGNADGNSLNDFQKPDGIVVHDVVEFGESWKNHDMKCDEDWSV</sequence>
<dbReference type="InterPro" id="IPR002889">
    <property type="entry name" value="WSC_carb-bd"/>
</dbReference>
<reference evidence="7" key="1">
    <citation type="submission" date="2025-08" db="UniProtKB">
        <authorList>
            <consortium name="RefSeq"/>
        </authorList>
    </citation>
    <scope>IDENTIFICATION</scope>
    <source>
        <tissue evidence="7">Testes</tissue>
    </source>
</reference>
<protein>
    <submittedName>
        <fullName evidence="7">Zonadhesin-like</fullName>
    </submittedName>
</protein>
<dbReference type="InterPro" id="IPR050780">
    <property type="entry name" value="Mucin_vWF_Thrombospondin_sf"/>
</dbReference>
<evidence type="ECO:0000256" key="2">
    <source>
        <dbReference type="ARBA" id="ARBA00023180"/>
    </source>
</evidence>
<gene>
    <name evidence="7" type="primary">LOC102807835</name>
</gene>
<feature type="domain" description="WSC" evidence="4">
    <location>
        <begin position="31"/>
        <end position="123"/>
    </location>
</feature>
<feature type="chain" id="PRO_5047002462" evidence="3">
    <location>
        <begin position="17"/>
        <end position="308"/>
    </location>
</feature>
<feature type="domain" description="VWFD" evidence="5">
    <location>
        <begin position="124"/>
        <end position="303"/>
    </location>
</feature>
<dbReference type="Proteomes" id="UP000694865">
    <property type="component" value="Unplaced"/>
</dbReference>
<dbReference type="PANTHER" id="PTHR11339:SF272">
    <property type="entry name" value="BMP-BINDING ENDOTHELIAL REGULATOR PROTEIN"/>
    <property type="match status" value="1"/>
</dbReference>
<evidence type="ECO:0000313" key="6">
    <source>
        <dbReference type="Proteomes" id="UP000694865"/>
    </source>
</evidence>
<evidence type="ECO:0000259" key="4">
    <source>
        <dbReference type="PROSITE" id="PS51212"/>
    </source>
</evidence>
<dbReference type="RefSeq" id="XP_006816614.1">
    <property type="nucleotide sequence ID" value="XM_006816551.1"/>
</dbReference>
<organism evidence="6 7">
    <name type="scientific">Saccoglossus kowalevskii</name>
    <name type="common">Acorn worm</name>
    <dbReference type="NCBI Taxonomy" id="10224"/>
    <lineage>
        <taxon>Eukaryota</taxon>
        <taxon>Metazoa</taxon>
        <taxon>Hemichordata</taxon>
        <taxon>Enteropneusta</taxon>
        <taxon>Harrimaniidae</taxon>
        <taxon>Saccoglossus</taxon>
    </lineage>
</organism>
<proteinExistence type="predicted"/>
<keyword evidence="2" id="KW-0325">Glycoprotein</keyword>
<evidence type="ECO:0000256" key="1">
    <source>
        <dbReference type="ARBA" id="ARBA00023157"/>
    </source>
</evidence>
<dbReference type="PROSITE" id="PS51233">
    <property type="entry name" value="VWFD"/>
    <property type="match status" value="1"/>
</dbReference>